<accession>A0A835YJS4</accession>
<dbReference type="PANTHER" id="PTHR11132">
    <property type="entry name" value="SOLUTE CARRIER FAMILY 35"/>
    <property type="match status" value="1"/>
</dbReference>
<evidence type="ECO:0000256" key="5">
    <source>
        <dbReference type="SAM" id="MobiDB-lite"/>
    </source>
</evidence>
<evidence type="ECO:0000256" key="3">
    <source>
        <dbReference type="ARBA" id="ARBA00022989"/>
    </source>
</evidence>
<proteinExistence type="predicted"/>
<feature type="transmembrane region" description="Helical" evidence="6">
    <location>
        <begin position="156"/>
        <end position="175"/>
    </location>
</feature>
<dbReference type="Pfam" id="PF03151">
    <property type="entry name" value="TPT"/>
    <property type="match status" value="1"/>
</dbReference>
<dbReference type="InterPro" id="IPR004853">
    <property type="entry name" value="Sugar_P_trans_dom"/>
</dbReference>
<evidence type="ECO:0000256" key="1">
    <source>
        <dbReference type="ARBA" id="ARBA00004141"/>
    </source>
</evidence>
<comment type="subcellular location">
    <subcellularLocation>
        <location evidence="1">Membrane</location>
        <topology evidence="1">Multi-pass membrane protein</topology>
    </subcellularLocation>
</comment>
<dbReference type="OrthoDB" id="5547497at2759"/>
<dbReference type="Proteomes" id="UP000664859">
    <property type="component" value="Unassembled WGS sequence"/>
</dbReference>
<evidence type="ECO:0000256" key="4">
    <source>
        <dbReference type="ARBA" id="ARBA00023136"/>
    </source>
</evidence>
<gene>
    <name evidence="8" type="ORF">JKP88DRAFT_202961</name>
</gene>
<feature type="transmembrane region" description="Helical" evidence="6">
    <location>
        <begin position="12"/>
        <end position="33"/>
    </location>
</feature>
<evidence type="ECO:0000259" key="7">
    <source>
        <dbReference type="Pfam" id="PF03151"/>
    </source>
</evidence>
<sequence>MGSEVKPVAGLADPVVLAGVVGNVVSVVGVVMLNKYLASVDKFDFMLLLSAFHFAFTSLGTRVLEKRGVYVYKAADMRKVLPVALGSLGSVAFMNLNLAYNSVGFYQLSKLSCIPVTLLLERAWYGRSASRAVKLSLLPILAGVGLATVTDVEVNLTGLVVAAAAVLCTVCAQIFTSRFQQELGCDALQLLHHTAPLITVGMLLMMPLFDDLTRLSAFELTRPVVVRIAVSCVMALAVNITNYLVLGKTDPLTYQVLGHFKTITILVLGFTLFAAPLIPKNLAGVALAMGGVIMYTEAKRKAAAGGSAAGRGGGGGGSANGGKAAHMGNGGADAHALEEGASSEVDMLISRNSPSKGI</sequence>
<protein>
    <submittedName>
        <fullName evidence="8">Triose-phosphate transporter family-domain-containing protein</fullName>
    </submittedName>
</protein>
<feature type="transmembrane region" description="Helical" evidence="6">
    <location>
        <begin position="224"/>
        <end position="246"/>
    </location>
</feature>
<evidence type="ECO:0000313" key="9">
    <source>
        <dbReference type="Proteomes" id="UP000664859"/>
    </source>
</evidence>
<keyword evidence="4 6" id="KW-0472">Membrane</keyword>
<keyword evidence="9" id="KW-1185">Reference proteome</keyword>
<comment type="caution">
    <text evidence="8">The sequence shown here is derived from an EMBL/GenBank/DDBJ whole genome shotgun (WGS) entry which is preliminary data.</text>
</comment>
<keyword evidence="3 6" id="KW-1133">Transmembrane helix</keyword>
<feature type="transmembrane region" description="Helical" evidence="6">
    <location>
        <begin position="258"/>
        <end position="275"/>
    </location>
</feature>
<feature type="compositionally biased region" description="Gly residues" evidence="5">
    <location>
        <begin position="307"/>
        <end position="320"/>
    </location>
</feature>
<evidence type="ECO:0000313" key="8">
    <source>
        <dbReference type="EMBL" id="KAG5176657.1"/>
    </source>
</evidence>
<dbReference type="InterPro" id="IPR050186">
    <property type="entry name" value="TPT_transporter"/>
</dbReference>
<reference evidence="8" key="1">
    <citation type="submission" date="2021-02" db="EMBL/GenBank/DDBJ databases">
        <title>First Annotated Genome of the Yellow-green Alga Tribonema minus.</title>
        <authorList>
            <person name="Mahan K.M."/>
        </authorList>
    </citation>
    <scope>NUCLEOTIDE SEQUENCE</scope>
    <source>
        <strain evidence="8">UTEX B ZZ1240</strain>
    </source>
</reference>
<dbReference type="GO" id="GO:0016020">
    <property type="term" value="C:membrane"/>
    <property type="evidence" value="ECO:0007669"/>
    <property type="project" value="UniProtKB-SubCell"/>
</dbReference>
<keyword evidence="2 6" id="KW-0812">Transmembrane</keyword>
<dbReference type="AlphaFoldDB" id="A0A835YJS4"/>
<evidence type="ECO:0000256" key="2">
    <source>
        <dbReference type="ARBA" id="ARBA00022692"/>
    </source>
</evidence>
<dbReference type="EMBL" id="JAFCMP010000535">
    <property type="protein sequence ID" value="KAG5176657.1"/>
    <property type="molecule type" value="Genomic_DNA"/>
</dbReference>
<name>A0A835YJS4_9STRA</name>
<evidence type="ECO:0000256" key="6">
    <source>
        <dbReference type="SAM" id="Phobius"/>
    </source>
</evidence>
<feature type="region of interest" description="Disordered" evidence="5">
    <location>
        <begin position="306"/>
        <end position="334"/>
    </location>
</feature>
<feature type="transmembrane region" description="Helical" evidence="6">
    <location>
        <begin position="80"/>
        <end position="98"/>
    </location>
</feature>
<feature type="transmembrane region" description="Helical" evidence="6">
    <location>
        <begin position="187"/>
        <end position="209"/>
    </location>
</feature>
<feature type="domain" description="Sugar phosphate transporter" evidence="7">
    <location>
        <begin position="31"/>
        <end position="295"/>
    </location>
</feature>
<organism evidence="8 9">
    <name type="scientific">Tribonema minus</name>
    <dbReference type="NCBI Taxonomy" id="303371"/>
    <lineage>
        <taxon>Eukaryota</taxon>
        <taxon>Sar</taxon>
        <taxon>Stramenopiles</taxon>
        <taxon>Ochrophyta</taxon>
        <taxon>PX clade</taxon>
        <taxon>Xanthophyceae</taxon>
        <taxon>Tribonematales</taxon>
        <taxon>Tribonemataceae</taxon>
        <taxon>Tribonema</taxon>
    </lineage>
</organism>